<protein>
    <submittedName>
        <fullName evidence="2">Uncharacterized protein</fullName>
    </submittedName>
</protein>
<proteinExistence type="predicted"/>
<evidence type="ECO:0000313" key="2">
    <source>
        <dbReference type="EMBL" id="EGC19902.1"/>
    </source>
</evidence>
<reference evidence="2 3" key="1">
    <citation type="submission" date="2011-01" db="EMBL/GenBank/DDBJ databases">
        <authorList>
            <person name="Muzny D."/>
            <person name="Qin X."/>
            <person name="Deng J."/>
            <person name="Jiang H."/>
            <person name="Liu Y."/>
            <person name="Qu J."/>
            <person name="Song X.-Z."/>
            <person name="Zhang L."/>
            <person name="Thornton R."/>
            <person name="Coyle M."/>
            <person name="Francisco L."/>
            <person name="Jackson L."/>
            <person name="Javaid M."/>
            <person name="Korchina V."/>
            <person name="Kovar C."/>
            <person name="Mata R."/>
            <person name="Mathew T."/>
            <person name="Ngo R."/>
            <person name="Nguyen L."/>
            <person name="Nguyen N."/>
            <person name="Okwuonu G."/>
            <person name="Ongeri F."/>
            <person name="Pham C."/>
            <person name="Simmons D."/>
            <person name="Wilczek-Boney K."/>
            <person name="Hale W."/>
            <person name="Jakkamsetti A."/>
            <person name="Pham P."/>
            <person name="Ruth R."/>
            <person name="San Lucas F."/>
            <person name="Warren J."/>
            <person name="Zhang J."/>
            <person name="Zhao Z."/>
            <person name="Zhou C."/>
            <person name="Zhu D."/>
            <person name="Lee S."/>
            <person name="Bess C."/>
            <person name="Blankenburg K."/>
            <person name="Forbes L."/>
            <person name="Fu Q."/>
            <person name="Gubbala S."/>
            <person name="Hirani K."/>
            <person name="Jayaseelan J.C."/>
            <person name="Lara F."/>
            <person name="Munidasa M."/>
            <person name="Palculict T."/>
            <person name="Patil S."/>
            <person name="Pu L.-L."/>
            <person name="Saada N."/>
            <person name="Tang L."/>
            <person name="Weissenberger G."/>
            <person name="Zhu Y."/>
            <person name="Hemphill L."/>
            <person name="Shang Y."/>
            <person name="Youmans B."/>
            <person name="Ayvaz T."/>
            <person name="Ross M."/>
            <person name="Santibanez J."/>
            <person name="Aqrawi P."/>
            <person name="Gross S."/>
            <person name="Joshi V."/>
            <person name="Fowler G."/>
            <person name="Nazareth L."/>
            <person name="Reid J."/>
            <person name="Worley K."/>
            <person name="Petrosino J."/>
            <person name="Highlander S."/>
            <person name="Gibbs R."/>
        </authorList>
    </citation>
    <scope>NUCLEOTIDE SEQUENCE [LARGE SCALE GENOMIC DNA]</scope>
    <source>
        <strain evidence="2 3">DSM 16608</strain>
    </source>
</reference>
<sequence length="60" mass="6300">MELTVHADLPDIAGNAIPNRLGTVFPAAGTPVPNGREQCSQSFDDSGDCRREQSGVSSQV</sequence>
<organism evidence="2 3">
    <name type="scientific">Prevotella multiformis DSM 16608</name>
    <dbReference type="NCBI Taxonomy" id="888743"/>
    <lineage>
        <taxon>Bacteria</taxon>
        <taxon>Pseudomonadati</taxon>
        <taxon>Bacteroidota</taxon>
        <taxon>Bacteroidia</taxon>
        <taxon>Bacteroidales</taxon>
        <taxon>Prevotellaceae</taxon>
        <taxon>Prevotella</taxon>
    </lineage>
</organism>
<evidence type="ECO:0000313" key="3">
    <source>
        <dbReference type="Proteomes" id="UP000005697"/>
    </source>
</evidence>
<gene>
    <name evidence="2" type="ORF">HMPREF9141_1550</name>
</gene>
<keyword evidence="3" id="KW-1185">Reference proteome</keyword>
<dbReference type="EMBL" id="AEWX01000023">
    <property type="protein sequence ID" value="EGC19902.1"/>
    <property type="molecule type" value="Genomic_DNA"/>
</dbReference>
<evidence type="ECO:0000256" key="1">
    <source>
        <dbReference type="SAM" id="MobiDB-lite"/>
    </source>
</evidence>
<comment type="caution">
    <text evidence="2">The sequence shown here is derived from an EMBL/GenBank/DDBJ whole genome shotgun (WGS) entry which is preliminary data.</text>
</comment>
<dbReference type="STRING" id="888743.HMPREF9141_1550"/>
<dbReference type="Proteomes" id="UP000005697">
    <property type="component" value="Unassembled WGS sequence"/>
</dbReference>
<dbReference type="HOGENOM" id="CLU_2937837_0_0_10"/>
<feature type="region of interest" description="Disordered" evidence="1">
    <location>
        <begin position="27"/>
        <end position="60"/>
    </location>
</feature>
<name>F0F7I3_9BACT</name>
<accession>F0F7I3</accession>
<dbReference type="AlphaFoldDB" id="F0F7I3"/>